<evidence type="ECO:0000313" key="8">
    <source>
        <dbReference type="Proteomes" id="UP000077552"/>
    </source>
</evidence>
<dbReference type="GO" id="GO:0030416">
    <property type="term" value="P:methylamine metabolic process"/>
    <property type="evidence" value="ECO:0007669"/>
    <property type="project" value="InterPro"/>
</dbReference>
<dbReference type="STRING" id="1385699.A7A78_02875"/>
<dbReference type="Proteomes" id="UP000077552">
    <property type="component" value="Unassembled WGS sequence"/>
</dbReference>
<feature type="transmembrane region" description="Helical" evidence="5">
    <location>
        <begin position="81"/>
        <end position="103"/>
    </location>
</feature>
<comment type="subcellular location">
    <subcellularLocation>
        <location evidence="1">Membrane</location>
        <topology evidence="1">Multi-pass membrane protein</topology>
    </subcellularLocation>
</comment>
<keyword evidence="2 5" id="KW-0812">Transmembrane</keyword>
<evidence type="ECO:0000256" key="5">
    <source>
        <dbReference type="SAM" id="Phobius"/>
    </source>
</evidence>
<dbReference type="InterPro" id="IPR009908">
    <property type="entry name" value="Methylamine_util_MauE"/>
</dbReference>
<accession>A0A1A9LG78</accession>
<dbReference type="RefSeq" id="WP_068761630.1">
    <property type="nucleotide sequence ID" value="NZ_LXIE01000012.1"/>
</dbReference>
<evidence type="ECO:0000256" key="3">
    <source>
        <dbReference type="ARBA" id="ARBA00022989"/>
    </source>
</evidence>
<feature type="transmembrane region" description="Helical" evidence="5">
    <location>
        <begin position="123"/>
        <end position="141"/>
    </location>
</feature>
<dbReference type="AlphaFoldDB" id="A0A1A9LG78"/>
<feature type="domain" description="Methylamine utilisation protein MauE" evidence="6">
    <location>
        <begin position="13"/>
        <end position="138"/>
    </location>
</feature>
<dbReference type="EMBL" id="LXIE01000012">
    <property type="protein sequence ID" value="OAD91455.1"/>
    <property type="molecule type" value="Genomic_DNA"/>
</dbReference>
<dbReference type="GO" id="GO:0016020">
    <property type="term" value="C:membrane"/>
    <property type="evidence" value="ECO:0007669"/>
    <property type="project" value="UniProtKB-SubCell"/>
</dbReference>
<evidence type="ECO:0000256" key="1">
    <source>
        <dbReference type="ARBA" id="ARBA00004141"/>
    </source>
</evidence>
<evidence type="ECO:0000256" key="4">
    <source>
        <dbReference type="ARBA" id="ARBA00023136"/>
    </source>
</evidence>
<organism evidence="7 8">
    <name type="scientific">Aequorivita soesokkakensis</name>
    <dbReference type="NCBI Taxonomy" id="1385699"/>
    <lineage>
        <taxon>Bacteria</taxon>
        <taxon>Pseudomonadati</taxon>
        <taxon>Bacteroidota</taxon>
        <taxon>Flavobacteriia</taxon>
        <taxon>Flavobacteriales</taxon>
        <taxon>Flavobacteriaceae</taxon>
        <taxon>Aequorivita</taxon>
    </lineage>
</organism>
<evidence type="ECO:0000256" key="2">
    <source>
        <dbReference type="ARBA" id="ARBA00022692"/>
    </source>
</evidence>
<feature type="transmembrane region" description="Helical" evidence="5">
    <location>
        <begin position="12"/>
        <end position="31"/>
    </location>
</feature>
<evidence type="ECO:0000313" key="7">
    <source>
        <dbReference type="EMBL" id="OAD91455.1"/>
    </source>
</evidence>
<evidence type="ECO:0000259" key="6">
    <source>
        <dbReference type="Pfam" id="PF07291"/>
    </source>
</evidence>
<keyword evidence="4 5" id="KW-0472">Membrane</keyword>
<dbReference type="OrthoDB" id="673785at2"/>
<feature type="transmembrane region" description="Helical" evidence="5">
    <location>
        <begin position="51"/>
        <end position="74"/>
    </location>
</feature>
<proteinExistence type="predicted"/>
<sequence>MEKNAAKEKKGTVLITAIAFAFMLLFIYAAVSKLLDFETFTVQLAQSPLISAYAGIVASVVPGLEILIAVLLILPKYRILALYASFTLMVMFTAYIYIILNFSDFIPCSCGGVLEKLSWTQHLIFNIVFIILAGVAVFFTAQRGNKKTLLMLATLAIFGVGTVTLLFAFSEKKMHRNNAFQRRYIPHPIKLKNAVDLEYNSFYIAGLTDSLIYLGNVTAPLNVMELSTALKAENNYRIQLDKMDLPYTNIQIEIKPPNFYVSDGTIPIILQGNITSWKARTLMQSQFYFSQIVSLDTTQFVMRTIDGRSKQNVIASFSSTADSLKINNALLQTEANSIFATDGQLLYDSNFGRIIYVYYYRNQFVVFGKYLNLDYVGKTIDTISKAQLDIIHNASTNENKLKGDATIVNQQAAIAGDYLFIVSDRLGKYEEAKVLQQASIMDVYTISKNRYAFSFYIYNYKGQKVARFAVNNNQLLALMGDYLVSYQLNETYFK</sequence>
<gene>
    <name evidence="7" type="ORF">A7A78_02875</name>
</gene>
<feature type="transmembrane region" description="Helical" evidence="5">
    <location>
        <begin position="148"/>
        <end position="169"/>
    </location>
</feature>
<reference evidence="7 8" key="1">
    <citation type="submission" date="2016-05" db="EMBL/GenBank/DDBJ databases">
        <title>Genome sequencing of Vitellibacter soesokkakensis RSSK-12.</title>
        <authorList>
            <person name="Thevarajoo S."/>
            <person name="Selvaratnam C."/>
            <person name="Goh K.M."/>
            <person name="Chan K.-G."/>
            <person name="Chong C.S."/>
        </authorList>
    </citation>
    <scope>NUCLEOTIDE SEQUENCE [LARGE SCALE GENOMIC DNA]</scope>
    <source>
        <strain evidence="7 8">RSSK-12</strain>
    </source>
</reference>
<comment type="caution">
    <text evidence="7">The sequence shown here is derived from an EMBL/GenBank/DDBJ whole genome shotgun (WGS) entry which is preliminary data.</text>
</comment>
<protein>
    <recommendedName>
        <fullName evidence="6">Methylamine utilisation protein MauE domain-containing protein</fullName>
    </recommendedName>
</protein>
<dbReference type="UniPathway" id="UPA00895"/>
<keyword evidence="8" id="KW-1185">Reference proteome</keyword>
<keyword evidence="3 5" id="KW-1133">Transmembrane helix</keyword>
<dbReference type="Pfam" id="PF07291">
    <property type="entry name" value="MauE"/>
    <property type="match status" value="1"/>
</dbReference>
<name>A0A1A9LG78_9FLAO</name>